<evidence type="ECO:0000313" key="4">
    <source>
        <dbReference type="Proteomes" id="UP000077412"/>
    </source>
</evidence>
<organism evidence="3 4">
    <name type="scientific">Fictibacillus arsenicus</name>
    <dbReference type="NCBI Taxonomy" id="255247"/>
    <lineage>
        <taxon>Bacteria</taxon>
        <taxon>Bacillati</taxon>
        <taxon>Bacillota</taxon>
        <taxon>Bacilli</taxon>
        <taxon>Bacillales</taxon>
        <taxon>Fictibacillaceae</taxon>
        <taxon>Fictibacillus</taxon>
    </lineage>
</organism>
<dbReference type="STRING" id="255247.ABE41_018080"/>
<dbReference type="InterPro" id="IPR054528">
    <property type="entry name" value="TcaA_5th"/>
</dbReference>
<accession>A0A1B1Z906</accession>
<dbReference type="KEGG" id="far:ABE41_018080"/>
<evidence type="ECO:0008006" key="5">
    <source>
        <dbReference type="Google" id="ProtNLM"/>
    </source>
</evidence>
<feature type="domain" description="TcaA protein NTF2-like" evidence="2">
    <location>
        <begin position="942"/>
        <end position="1055"/>
    </location>
</feature>
<feature type="domain" description="Dynamin N-terminal" evidence="1">
    <location>
        <begin position="46"/>
        <end position="186"/>
    </location>
</feature>
<evidence type="ECO:0000259" key="1">
    <source>
        <dbReference type="Pfam" id="PF00350"/>
    </source>
</evidence>
<gene>
    <name evidence="3" type="ORF">ABE41_018080</name>
</gene>
<dbReference type="Pfam" id="PF00350">
    <property type="entry name" value="Dynamin_N"/>
    <property type="match status" value="1"/>
</dbReference>
<evidence type="ECO:0000259" key="2">
    <source>
        <dbReference type="Pfam" id="PF22819"/>
    </source>
</evidence>
<dbReference type="CDD" id="cd09912">
    <property type="entry name" value="DLP_2"/>
    <property type="match status" value="1"/>
</dbReference>
<dbReference type="InterPro" id="IPR045063">
    <property type="entry name" value="Dynamin_N"/>
</dbReference>
<dbReference type="AlphaFoldDB" id="A0A1B1Z906"/>
<reference evidence="3 4" key="1">
    <citation type="submission" date="2016-08" db="EMBL/GenBank/DDBJ databases">
        <title>Complete genome sequence of Fictibacillus arsenicus G25-54, a strain with toxicity to nematodes and a potential arsenic-resistance activity.</title>
        <authorList>
            <person name="Zheng Z."/>
        </authorList>
    </citation>
    <scope>NUCLEOTIDE SEQUENCE [LARGE SCALE GENOMIC DNA]</scope>
    <source>
        <strain evidence="3 4">G25-54</strain>
    </source>
</reference>
<name>A0A1B1Z906_9BACL</name>
<sequence>MNWTSRITEGIENWLTLSLLEEQENLKPYVQELTNIKEDLQDELTVMIAGEFNAGKSTFINALLGERVVAVDVIPATAVITKLTYNTHEKILAHFKDKTIKEFDRQWLSQLTTEKHGKFEFIRKNLNYVEIQFSNDLLKYFTIVDSPGLNANHFHHTEITEDFLGRADVVLWLFHYREVGTTTSYQWLGKLNALNIEPIAIINAIDSHNDEQDIEDYYKENRQRLSNQIKITDLIGVSAKEALEGKLNNDKELLDWSDWFKIDELFQELREKRVKIKAERALSKLVQPLKKMDIEFMRLWSELRISDSVELIKNFQTELPSLVKEKEKTIKELEMIYKQNQELEKILPPEIKEPKRSLEVAQNILLKVEPLETVAFFNQSETVSLIQNTIPDLIRSIDQKTVEYKEEYLNLRGKREELDYEWQRLQNIRFFKHLRHKKYERKQIDLNIDIQYLHNRETGLKKLHTKLLDSFNKLDESFGEFITEETNNLIFKEKEIVNRYKSHYQYLTKKYGELDEKQLEEITKFHRTIHFFVKEVLSNLITKQEDIVELDSYKECLYIAQNIYAMFTKFDGIENLSYLTSLNEKQIHGERIINKEINPFLPSTAFHKVSLKSLNPLKHPVVTHTKFSKNEKIFVLSASALIGLSIFLTVQGSVSNENADADYNENVVSTVNDEYEEEEVESLEDANSAVTSIEQQDLKEFLNTVHTDLYDLKVLPWEGVFSEQAWANFELFYDETAAAESYSFSVFNIKYVDDYTALVTATENYRIEQTDRIYEVIYTINLIGLDELMIEDVSFSLTEEEAISIDVEDGLIEETLHSFRNDYMSALNNEHFDLISSYLSPTGTAREELHNYINSISGKGYTFMFEQFNVTGIEKIGPNTYVASTNEVFVFSDAQSNKTKYVKTKEYMLSAISPNEITIEQIKDLTKETESIIESTTELVSEEDVNEFIQNHYYRLEVAFNGSGFHVLAPYYDRNGTEYDQTEGYISNAIEKQMKMKNLYQEVQSIEIAGPNHYLVSFYVEDEYRYRDGSGDRKKVSVDYLLKVTNEGKLLIESIQDLNIVEEIDLTEGE</sequence>
<dbReference type="Proteomes" id="UP000077412">
    <property type="component" value="Chromosome"/>
</dbReference>
<dbReference type="InterPro" id="IPR051943">
    <property type="entry name" value="TRAFAC_Dynamin-like_GTPase"/>
</dbReference>
<keyword evidence="4" id="KW-1185">Reference proteome</keyword>
<protein>
    <recommendedName>
        <fullName evidence="5">Dynamin family protein</fullName>
    </recommendedName>
</protein>
<dbReference type="Pfam" id="PF22819">
    <property type="entry name" value="TcaA_5th"/>
    <property type="match status" value="2"/>
</dbReference>
<dbReference type="EMBL" id="CP016761">
    <property type="protein sequence ID" value="ANX13924.1"/>
    <property type="molecule type" value="Genomic_DNA"/>
</dbReference>
<feature type="domain" description="TcaA protein NTF2-like" evidence="2">
    <location>
        <begin position="812"/>
        <end position="921"/>
    </location>
</feature>
<dbReference type="InterPro" id="IPR027417">
    <property type="entry name" value="P-loop_NTPase"/>
</dbReference>
<dbReference type="PANTHER" id="PTHR43681">
    <property type="entry name" value="TRANSMEMBRANE GTPASE FZO"/>
    <property type="match status" value="1"/>
</dbReference>
<dbReference type="Gene3D" id="3.40.50.300">
    <property type="entry name" value="P-loop containing nucleotide triphosphate hydrolases"/>
    <property type="match status" value="1"/>
</dbReference>
<evidence type="ECO:0000313" key="3">
    <source>
        <dbReference type="EMBL" id="ANX13924.1"/>
    </source>
</evidence>
<dbReference type="RefSeq" id="WP_066293406.1">
    <property type="nucleotide sequence ID" value="NZ_CP016761.1"/>
</dbReference>
<dbReference type="PANTHER" id="PTHR43681:SF1">
    <property type="entry name" value="SARCALUMENIN"/>
    <property type="match status" value="1"/>
</dbReference>
<proteinExistence type="predicted"/>
<dbReference type="SUPFAM" id="SSF52540">
    <property type="entry name" value="P-loop containing nucleoside triphosphate hydrolases"/>
    <property type="match status" value="1"/>
</dbReference>